<dbReference type="Pfam" id="PF00631">
    <property type="entry name" value="G-gamma"/>
    <property type="match status" value="1"/>
</dbReference>
<name>A0A5J4ZWT6_9ASTE</name>
<evidence type="ECO:0000256" key="1">
    <source>
        <dbReference type="SAM" id="Coils"/>
    </source>
</evidence>
<evidence type="ECO:0000259" key="3">
    <source>
        <dbReference type="SMART" id="SM01224"/>
    </source>
</evidence>
<feature type="compositionally biased region" description="Pro residues" evidence="2">
    <location>
        <begin position="11"/>
        <end position="22"/>
    </location>
</feature>
<evidence type="ECO:0000313" key="4">
    <source>
        <dbReference type="EMBL" id="KAA8523333.1"/>
    </source>
</evidence>
<dbReference type="GO" id="GO:0007186">
    <property type="term" value="P:G protein-coupled receptor signaling pathway"/>
    <property type="evidence" value="ECO:0007669"/>
    <property type="project" value="InterPro"/>
</dbReference>
<sequence>MAASGCSPWVPSLPPPRPKSPPQYPDLYGKRRELLKVQMLEREIGFLEDELKSIDGLQSASRCCKEVADFVVANSDPLIPESQKIHRSCRFWKWLCGASSCFNFSWICCYGCCPHLEVPHCCRCNLFVQCQSATVHVSNAIRVSTVIHVSVVHYQSASVRASVVQYQSASVASGRAPYALARSHAAEVVAVFNALPARIALAADGHVLVLNVQRYTFVPLVQKTVATLAVFVASIIMQ</sequence>
<dbReference type="AlphaFoldDB" id="A0A5J4ZWT6"/>
<dbReference type="SMART" id="SM01224">
    <property type="entry name" value="G_gamma"/>
    <property type="match status" value="1"/>
</dbReference>
<organism evidence="4 5">
    <name type="scientific">Nyssa sinensis</name>
    <dbReference type="NCBI Taxonomy" id="561372"/>
    <lineage>
        <taxon>Eukaryota</taxon>
        <taxon>Viridiplantae</taxon>
        <taxon>Streptophyta</taxon>
        <taxon>Embryophyta</taxon>
        <taxon>Tracheophyta</taxon>
        <taxon>Spermatophyta</taxon>
        <taxon>Magnoliopsida</taxon>
        <taxon>eudicotyledons</taxon>
        <taxon>Gunneridae</taxon>
        <taxon>Pentapetalae</taxon>
        <taxon>asterids</taxon>
        <taxon>Cornales</taxon>
        <taxon>Nyssaceae</taxon>
        <taxon>Nyssa</taxon>
    </lineage>
</organism>
<keyword evidence="5" id="KW-1185">Reference proteome</keyword>
<dbReference type="InterPro" id="IPR015898">
    <property type="entry name" value="G-protein_gamma-like_dom"/>
</dbReference>
<gene>
    <name evidence="4" type="ORF">F0562_009756</name>
</gene>
<accession>A0A5J4ZWT6</accession>
<evidence type="ECO:0000256" key="2">
    <source>
        <dbReference type="SAM" id="MobiDB-lite"/>
    </source>
</evidence>
<dbReference type="EMBL" id="CM018047">
    <property type="protein sequence ID" value="KAA8523333.1"/>
    <property type="molecule type" value="Genomic_DNA"/>
</dbReference>
<protein>
    <recommendedName>
        <fullName evidence="3">G protein gamma domain-containing protein</fullName>
    </recommendedName>
</protein>
<dbReference type="Proteomes" id="UP000325577">
    <property type="component" value="Linkage Group LG4"/>
</dbReference>
<dbReference type="PANTHER" id="PTHR32378">
    <property type="entry name" value="GUANINE NUCLEOTIDE-BINDING PROTEIN SUBUNIT GAMMA 3"/>
    <property type="match status" value="1"/>
</dbReference>
<dbReference type="PANTHER" id="PTHR32378:SF10">
    <property type="entry name" value="GUANINE NUCLEOTIDE-BINDING PROTEIN SUBUNIT GAMMA 3"/>
    <property type="match status" value="1"/>
</dbReference>
<keyword evidence="1" id="KW-0175">Coiled coil</keyword>
<feature type="domain" description="G protein gamma" evidence="3">
    <location>
        <begin position="33"/>
        <end position="94"/>
    </location>
</feature>
<proteinExistence type="predicted"/>
<evidence type="ECO:0000313" key="5">
    <source>
        <dbReference type="Proteomes" id="UP000325577"/>
    </source>
</evidence>
<dbReference type="OrthoDB" id="1936517at2759"/>
<dbReference type="InterPro" id="IPR055305">
    <property type="entry name" value="GG3-like"/>
</dbReference>
<reference evidence="4 5" key="1">
    <citation type="submission" date="2019-09" db="EMBL/GenBank/DDBJ databases">
        <title>A chromosome-level genome assembly of the Chinese tupelo Nyssa sinensis.</title>
        <authorList>
            <person name="Yang X."/>
            <person name="Kang M."/>
            <person name="Yang Y."/>
            <person name="Xiong H."/>
            <person name="Wang M."/>
            <person name="Zhang Z."/>
            <person name="Wang Z."/>
            <person name="Wu H."/>
            <person name="Ma T."/>
            <person name="Liu J."/>
            <person name="Xi Z."/>
        </authorList>
    </citation>
    <scope>NUCLEOTIDE SEQUENCE [LARGE SCALE GENOMIC DNA]</scope>
    <source>
        <strain evidence="4">J267</strain>
        <tissue evidence="4">Leaf</tissue>
    </source>
</reference>
<feature type="region of interest" description="Disordered" evidence="2">
    <location>
        <begin position="1"/>
        <end position="22"/>
    </location>
</feature>
<feature type="coiled-coil region" evidence="1">
    <location>
        <begin position="30"/>
        <end position="57"/>
    </location>
</feature>